<keyword evidence="2" id="KW-0812">Transmembrane</keyword>
<feature type="region of interest" description="Disordered" evidence="1">
    <location>
        <begin position="31"/>
        <end position="84"/>
    </location>
</feature>
<protein>
    <recommendedName>
        <fullName evidence="3">Lon proteolytic domain-containing protein</fullName>
    </recommendedName>
</protein>
<dbReference type="GO" id="GO:0004252">
    <property type="term" value="F:serine-type endopeptidase activity"/>
    <property type="evidence" value="ECO:0007669"/>
    <property type="project" value="InterPro"/>
</dbReference>
<dbReference type="PANTHER" id="PTHR43718:SF2">
    <property type="entry name" value="LON PROTEASE HOMOLOG, MITOCHONDRIAL"/>
    <property type="match status" value="1"/>
</dbReference>
<proteinExistence type="predicted"/>
<dbReference type="InterPro" id="IPR014721">
    <property type="entry name" value="Ribsml_uS5_D2-typ_fold_subgr"/>
</dbReference>
<dbReference type="PANTHER" id="PTHR43718">
    <property type="entry name" value="LON PROTEASE"/>
    <property type="match status" value="1"/>
</dbReference>
<dbReference type="SUPFAM" id="SSF54211">
    <property type="entry name" value="Ribosomal protein S5 domain 2-like"/>
    <property type="match status" value="1"/>
</dbReference>
<evidence type="ECO:0000256" key="1">
    <source>
        <dbReference type="SAM" id="MobiDB-lite"/>
    </source>
</evidence>
<dbReference type="GO" id="GO:0003697">
    <property type="term" value="F:single-stranded DNA binding"/>
    <property type="evidence" value="ECO:0007669"/>
    <property type="project" value="TreeGrafter"/>
</dbReference>
<dbReference type="InterPro" id="IPR027065">
    <property type="entry name" value="Lon_Prtase"/>
</dbReference>
<dbReference type="AlphaFoldDB" id="A0A6V7U309"/>
<dbReference type="GO" id="GO:0007005">
    <property type="term" value="P:mitochondrion organization"/>
    <property type="evidence" value="ECO:0007669"/>
    <property type="project" value="TreeGrafter"/>
</dbReference>
<dbReference type="InterPro" id="IPR008269">
    <property type="entry name" value="Lon_proteolytic"/>
</dbReference>
<evidence type="ECO:0000313" key="4">
    <source>
        <dbReference type="EMBL" id="CAD2142090.1"/>
    </source>
</evidence>
<evidence type="ECO:0000256" key="2">
    <source>
        <dbReference type="SAM" id="Phobius"/>
    </source>
</evidence>
<evidence type="ECO:0000259" key="3">
    <source>
        <dbReference type="Pfam" id="PF05362"/>
    </source>
</evidence>
<dbReference type="Proteomes" id="UP000580250">
    <property type="component" value="Unassembled WGS sequence"/>
</dbReference>
<dbReference type="Gene3D" id="3.30.230.10">
    <property type="match status" value="1"/>
</dbReference>
<dbReference type="GO" id="GO:0005524">
    <property type="term" value="F:ATP binding"/>
    <property type="evidence" value="ECO:0007669"/>
    <property type="project" value="InterPro"/>
</dbReference>
<keyword evidence="2" id="KW-1133">Transmembrane helix</keyword>
<organism evidence="4 5">
    <name type="scientific">Meloidogyne enterolobii</name>
    <name type="common">Root-knot nematode worm</name>
    <name type="synonym">Meloidogyne mayaguensis</name>
    <dbReference type="NCBI Taxonomy" id="390850"/>
    <lineage>
        <taxon>Eukaryota</taxon>
        <taxon>Metazoa</taxon>
        <taxon>Ecdysozoa</taxon>
        <taxon>Nematoda</taxon>
        <taxon>Chromadorea</taxon>
        <taxon>Rhabditida</taxon>
        <taxon>Tylenchina</taxon>
        <taxon>Tylenchomorpha</taxon>
        <taxon>Tylenchoidea</taxon>
        <taxon>Meloidogynidae</taxon>
        <taxon>Meloidogyninae</taxon>
        <taxon>Meloidogyne</taxon>
    </lineage>
</organism>
<keyword evidence="2" id="KW-0472">Membrane</keyword>
<feature type="transmembrane region" description="Helical" evidence="2">
    <location>
        <begin position="6"/>
        <end position="25"/>
    </location>
</feature>
<gene>
    <name evidence="4" type="ORF">MENT_LOCUS7114</name>
</gene>
<dbReference type="EMBL" id="CAJEWN010000028">
    <property type="protein sequence ID" value="CAD2142090.1"/>
    <property type="molecule type" value="Genomic_DNA"/>
</dbReference>
<dbReference type="GO" id="GO:0006515">
    <property type="term" value="P:protein quality control for misfolded or incompletely synthesized proteins"/>
    <property type="evidence" value="ECO:0007669"/>
    <property type="project" value="TreeGrafter"/>
</dbReference>
<dbReference type="Pfam" id="PF05362">
    <property type="entry name" value="Lon_C"/>
    <property type="match status" value="1"/>
</dbReference>
<sequence length="358" mass="40024">MSYLFNLIIIALIFCFFGAIFIYCGKSKKVEKKQKIPKKKSSKRKKKNKSKNNKSKRSGKKKSSSKNNRGKKSNKSRAKAIAKNRILKNREEMEEFFEGIAMTCTNIEENTWEAVADQNSVSKMSWKVATQASSIASTSADPASSIASTSSAAPGGSYKERLFDVLPEGVFPILSKIRDKKRNLGYTSYVETEIWEDEKAGLVTVTGNVHRIMRESITRARVYATKFMKLNKFGDISKTKLIVDVLPSFMSKDGPSAAAGILTSMLSRVLETAPLNNCAILAEIDFYGNLGAVSGIGAKLKAAKRCGIHTILMPRTMTKAWNRLDKELTKNFTLKIMNKYQEAFEFIFPGLANKMRRK</sequence>
<accession>A0A6V7U309</accession>
<feature type="domain" description="Lon proteolytic" evidence="3">
    <location>
        <begin position="189"/>
        <end position="346"/>
    </location>
</feature>
<reference evidence="4 5" key="1">
    <citation type="submission" date="2020-08" db="EMBL/GenBank/DDBJ databases">
        <authorList>
            <person name="Koutsovoulos G."/>
            <person name="Danchin GJ E."/>
        </authorList>
    </citation>
    <scope>NUCLEOTIDE SEQUENCE [LARGE SCALE GENOMIC DNA]</scope>
</reference>
<dbReference type="GO" id="GO:0005759">
    <property type="term" value="C:mitochondrial matrix"/>
    <property type="evidence" value="ECO:0007669"/>
    <property type="project" value="TreeGrafter"/>
</dbReference>
<dbReference type="GO" id="GO:0004176">
    <property type="term" value="F:ATP-dependent peptidase activity"/>
    <property type="evidence" value="ECO:0007669"/>
    <property type="project" value="InterPro"/>
</dbReference>
<name>A0A6V7U309_MELEN</name>
<evidence type="ECO:0000313" key="5">
    <source>
        <dbReference type="Proteomes" id="UP000580250"/>
    </source>
</evidence>
<dbReference type="GO" id="GO:0051131">
    <property type="term" value="P:chaperone-mediated protein complex assembly"/>
    <property type="evidence" value="ECO:0007669"/>
    <property type="project" value="TreeGrafter"/>
</dbReference>
<dbReference type="OrthoDB" id="2411602at2759"/>
<dbReference type="InterPro" id="IPR020568">
    <property type="entry name" value="Ribosomal_Su5_D2-typ_SF"/>
</dbReference>
<comment type="caution">
    <text evidence="4">The sequence shown here is derived from an EMBL/GenBank/DDBJ whole genome shotgun (WGS) entry which is preliminary data.</text>
</comment>
<dbReference type="PRINTS" id="PR00830">
    <property type="entry name" value="ENDOLAPTASE"/>
</dbReference>